<evidence type="ECO:0000256" key="2">
    <source>
        <dbReference type="PROSITE-ProRule" id="PRU00808"/>
    </source>
</evidence>
<dbReference type="NCBIfam" id="NF003075">
    <property type="entry name" value="PRK03996.1"/>
    <property type="match status" value="1"/>
</dbReference>
<dbReference type="Pfam" id="PF10584">
    <property type="entry name" value="Proteasome_A_N"/>
    <property type="match status" value="1"/>
</dbReference>
<name>A0A915WSG0_9ARCH</name>
<dbReference type="GeneID" id="74568041"/>
<accession>A0A915WSG0</accession>
<dbReference type="InterPro" id="IPR001353">
    <property type="entry name" value="Proteasome_sua/b"/>
</dbReference>
<dbReference type="Gene3D" id="3.60.20.10">
    <property type="entry name" value="Glutamine Phosphoribosylpyrophosphate, subunit 1, domain 1"/>
    <property type="match status" value="1"/>
</dbReference>
<dbReference type="SUPFAM" id="SSF56235">
    <property type="entry name" value="N-terminal nucleophile aminohydrolases (Ntn hydrolases)"/>
    <property type="match status" value="1"/>
</dbReference>
<dbReference type="PANTHER" id="PTHR11599">
    <property type="entry name" value="PROTEASOME SUBUNIT ALPHA/BETA"/>
    <property type="match status" value="1"/>
</dbReference>
<evidence type="ECO:0000256" key="1">
    <source>
        <dbReference type="ARBA" id="ARBA00022942"/>
    </source>
</evidence>
<dbReference type="GO" id="GO:0004175">
    <property type="term" value="F:endopeptidase activity"/>
    <property type="evidence" value="ECO:0007669"/>
    <property type="project" value="UniProtKB-ARBA"/>
</dbReference>
<feature type="domain" description="Proteasome alpha-type subunits" evidence="3">
    <location>
        <begin position="11"/>
        <end position="33"/>
    </location>
</feature>
<dbReference type="CDD" id="cd01911">
    <property type="entry name" value="proteasome_alpha"/>
    <property type="match status" value="1"/>
</dbReference>
<evidence type="ECO:0000313" key="4">
    <source>
        <dbReference type="EMBL" id="BBL45265.1"/>
    </source>
</evidence>
<dbReference type="Proteomes" id="UP001055553">
    <property type="component" value="Chromosome"/>
</dbReference>
<dbReference type="InterPro" id="IPR000426">
    <property type="entry name" value="Proteasome_asu_N"/>
</dbReference>
<dbReference type="EMBL" id="AP019769">
    <property type="protein sequence ID" value="BBL45265.1"/>
    <property type="molecule type" value="Genomic_DNA"/>
</dbReference>
<keyword evidence="1 2" id="KW-0647">Proteasome</keyword>
<sequence>MDNEYTQQGGMERGWMIFSPEGKLVQVEYAKQAAKSGSTAIGIVANDGVVIVADKKIPSKLVISNSIEKILEIDENIIGTFSGFIPDGRVLIDYAREIAQNHRLQYNKQMDIELLVRDLSDVMQSYTRYGGVRPLGISLIIGGIDKNSEPKIYALDPSGIFYRYNAIAIGEGEDSIMKVLEEKYKDMSIEEAIKFGISILKDYLKNNFSFERIIVGYAKSGEKIRILENHEVKKIYEEQ</sequence>
<dbReference type="PROSITE" id="PS51475">
    <property type="entry name" value="PROTEASOME_ALPHA_2"/>
    <property type="match status" value="1"/>
</dbReference>
<dbReference type="RefSeq" id="WP_258393304.1">
    <property type="nucleotide sequence ID" value="NZ_AP019769.1"/>
</dbReference>
<feature type="domain" description="Proteasome alpha-type subunits" evidence="3">
    <location>
        <begin position="73"/>
        <end position="98"/>
    </location>
</feature>
<protein>
    <submittedName>
        <fullName evidence="4">Proteasome subunit alpha</fullName>
    </submittedName>
</protein>
<dbReference type="InterPro" id="IPR029055">
    <property type="entry name" value="Ntn_hydrolases_N"/>
</dbReference>
<gene>
    <name evidence="4" type="ORF">MJ1_0090</name>
</gene>
<evidence type="ECO:0000313" key="5">
    <source>
        <dbReference type="Proteomes" id="UP001055553"/>
    </source>
</evidence>
<evidence type="ECO:0000259" key="3">
    <source>
        <dbReference type="SMART" id="SM00948"/>
    </source>
</evidence>
<dbReference type="Pfam" id="PF00227">
    <property type="entry name" value="Proteasome"/>
    <property type="match status" value="1"/>
</dbReference>
<proteinExistence type="inferred from homology"/>
<dbReference type="AlphaFoldDB" id="A0A915WSG0"/>
<dbReference type="GO" id="GO:0019773">
    <property type="term" value="C:proteasome core complex, alpha-subunit complex"/>
    <property type="evidence" value="ECO:0007669"/>
    <property type="project" value="UniProtKB-UniRule"/>
</dbReference>
<dbReference type="SMART" id="SM00948">
    <property type="entry name" value="Proteasome_A_N"/>
    <property type="match status" value="2"/>
</dbReference>
<dbReference type="InterPro" id="IPR050115">
    <property type="entry name" value="Proteasome_alpha"/>
</dbReference>
<comment type="similarity">
    <text evidence="2">Belongs to the peptidase T1A family.</text>
</comment>
<keyword evidence="5" id="KW-1185">Reference proteome</keyword>
<dbReference type="InterPro" id="IPR023332">
    <property type="entry name" value="Proteasome_alpha-type"/>
</dbReference>
<reference evidence="5" key="1">
    <citation type="journal article" date="2022" name="Int. J. Syst. Evol. Microbiol.">
        <title>Nanobdella aerobiophila gen. nov., sp. nov., a thermoacidophilic, obligate ectosymbiotic archaeon, and proposal of Nanobdellaceae fam. nov., Nanobdellales ord. nov. and Nanobdellia class. nov.</title>
        <authorList>
            <person name="Kato S."/>
            <person name="Ogasawara A."/>
            <person name="Itoh T."/>
            <person name="Sakai H.D."/>
            <person name="Shimizu M."/>
            <person name="Yuki M."/>
            <person name="Kaneko M."/>
            <person name="Takashina T."/>
            <person name="Ohkuma M."/>
        </authorList>
    </citation>
    <scope>NUCLEOTIDE SEQUENCE [LARGE SCALE GENOMIC DNA]</scope>
    <source>
        <strain evidence="5">MJ1</strain>
    </source>
</reference>
<organism evidence="4 5">
    <name type="scientific">Nanobdella aerobiophila</name>
    <dbReference type="NCBI Taxonomy" id="2586965"/>
    <lineage>
        <taxon>Archaea</taxon>
        <taxon>Nanobdellota</taxon>
        <taxon>Nanobdellia</taxon>
        <taxon>Nanobdellales</taxon>
        <taxon>Nanobdellaceae</taxon>
        <taxon>Nanobdella</taxon>
    </lineage>
</organism>
<dbReference type="GO" id="GO:0006511">
    <property type="term" value="P:ubiquitin-dependent protein catabolic process"/>
    <property type="evidence" value="ECO:0007669"/>
    <property type="project" value="InterPro"/>
</dbReference>
<dbReference type="KEGG" id="naer:MJ1_0090"/>